<feature type="chain" id="PRO_5018310691" evidence="2">
    <location>
        <begin position="30"/>
        <end position="392"/>
    </location>
</feature>
<dbReference type="PANTHER" id="PTHR31649">
    <property type="entry name" value="AGAP009604-PA"/>
    <property type="match status" value="1"/>
</dbReference>
<feature type="signal peptide" evidence="2">
    <location>
        <begin position="1"/>
        <end position="29"/>
    </location>
</feature>
<reference key="1">
    <citation type="journal article" date="2007" name="Nature">
        <title>The medaka draft genome and insights into vertebrate genome evolution.</title>
        <authorList>
            <person name="Kasahara M."/>
            <person name="Naruse K."/>
            <person name="Sasaki S."/>
            <person name="Nakatani Y."/>
            <person name="Qu W."/>
            <person name="Ahsan B."/>
            <person name="Yamada T."/>
            <person name="Nagayasu Y."/>
            <person name="Doi K."/>
            <person name="Kasai Y."/>
            <person name="Jindo T."/>
            <person name="Kobayashi D."/>
            <person name="Shimada A."/>
            <person name="Toyoda A."/>
            <person name="Kuroki Y."/>
            <person name="Fujiyama A."/>
            <person name="Sasaki T."/>
            <person name="Shimizu A."/>
            <person name="Asakawa S."/>
            <person name="Shimizu N."/>
            <person name="Hashimoto S."/>
            <person name="Yang J."/>
            <person name="Lee Y."/>
            <person name="Matsushima K."/>
            <person name="Sugano S."/>
            <person name="Sakaizumi M."/>
            <person name="Narita T."/>
            <person name="Ohishi K."/>
            <person name="Haga S."/>
            <person name="Ohta F."/>
            <person name="Nomoto H."/>
            <person name="Nogata K."/>
            <person name="Morishita T."/>
            <person name="Endo T."/>
            <person name="Shin-I T."/>
            <person name="Takeda H."/>
            <person name="Morishita S."/>
            <person name="Kohara Y."/>
        </authorList>
    </citation>
    <scope>NUCLEOTIDE SEQUENCE [LARGE SCALE GENOMIC DNA]</scope>
    <source>
        <strain>Hd-rR</strain>
    </source>
</reference>
<dbReference type="Pfam" id="PF03318">
    <property type="entry name" value="ETX_MTX2"/>
    <property type="match status" value="1"/>
</dbReference>
<dbReference type="CDD" id="cd20220">
    <property type="entry name" value="PFM_natterin-3-like"/>
    <property type="match status" value="1"/>
</dbReference>
<dbReference type="Gene3D" id="2.170.15.10">
    <property type="entry name" value="Proaerolysin, chain A, domain 3"/>
    <property type="match status" value="1"/>
</dbReference>
<accession>A0A3P9MGU1</accession>
<feature type="region of interest" description="Disordered" evidence="1">
    <location>
        <begin position="35"/>
        <end position="60"/>
    </location>
</feature>
<feature type="compositionally biased region" description="Basic and acidic residues" evidence="1">
    <location>
        <begin position="35"/>
        <end position="54"/>
    </location>
</feature>
<protein>
    <submittedName>
        <fullName evidence="3">Uncharacterized protein</fullName>
    </submittedName>
</protein>
<reference evidence="3 4" key="2">
    <citation type="submission" date="2017-04" db="EMBL/GenBank/DDBJ databases">
        <title>CpG methylation of centromeres and impact of large insertions on vertebrate speciation.</title>
        <authorList>
            <person name="Ichikawa K."/>
            <person name="Yoshimura J."/>
            <person name="Morishita S."/>
        </authorList>
    </citation>
    <scope>NUCLEOTIDE SEQUENCE</scope>
    <source>
        <strain evidence="3 4">HNI</strain>
    </source>
</reference>
<dbReference type="SUPFAM" id="SSF56973">
    <property type="entry name" value="Aerolisin/ETX pore-forming domain"/>
    <property type="match status" value="1"/>
</dbReference>
<sequence length="392" mass="43615">MMSPSLLHSSKSTVFMGLMLLVLFSVSYQKTVKNTEDSSDLNRRVREVSPEKSKPVHQRVQRGANKKENYFITPPSSTADSGAKLRWQRWEGSLPKDAISVLNKDKARREYICRLTENPCKAGFYTPSAGAFCNYADGRNKKQSDSFEILVNEDNFEDVKWETFSIFALPKNPVRICENEDLYVGLSINGVLVVHPNEKCAPLISDCAALVISFDDVVHQQITDVKYSNEKKTSEKLLPEILVKTVVSNEATNDLNKKVELSKKTTKTESWTVSGTLSIGIETKFKAGIPKVLSGGVQVTGQVSLQLSRETSRTEEISHSVSLDVTVPAQRECTVVMQGFPVTVNIPFTAQLTRKYKNNKSKTVPIVGSYKGSYVEETKAEVTECALKKLKG</sequence>
<evidence type="ECO:0000256" key="2">
    <source>
        <dbReference type="SAM" id="SignalP"/>
    </source>
</evidence>
<reference evidence="3" key="4">
    <citation type="submission" date="2025-09" db="UniProtKB">
        <authorList>
            <consortium name="Ensembl"/>
        </authorList>
    </citation>
    <scope>IDENTIFICATION</scope>
    <source>
        <strain evidence="3">HNI</strain>
    </source>
</reference>
<dbReference type="AlphaFoldDB" id="A0A3P9MGU1"/>
<keyword evidence="2" id="KW-0732">Signal</keyword>
<dbReference type="PANTHER" id="PTHR31649:SF1">
    <property type="entry name" value="FARNESOIC ACID O-METHYL TRANSFERASE DOMAIN-CONTAINING PROTEIN"/>
    <property type="match status" value="1"/>
</dbReference>
<dbReference type="InterPro" id="IPR004991">
    <property type="entry name" value="Aerolysin-like"/>
</dbReference>
<dbReference type="Ensembl" id="ENSORLT00020024967.1">
    <property type="protein sequence ID" value="ENSORLP00020032228.1"/>
    <property type="gene ID" value="ENSORLG00020017646.1"/>
</dbReference>
<evidence type="ECO:0000256" key="1">
    <source>
        <dbReference type="SAM" id="MobiDB-lite"/>
    </source>
</evidence>
<name>A0A3P9MGU1_ORYLA</name>
<proteinExistence type="predicted"/>
<organism evidence="3 4">
    <name type="scientific">Oryzias latipes</name>
    <name type="common">Japanese rice fish</name>
    <name type="synonym">Japanese killifish</name>
    <dbReference type="NCBI Taxonomy" id="8090"/>
    <lineage>
        <taxon>Eukaryota</taxon>
        <taxon>Metazoa</taxon>
        <taxon>Chordata</taxon>
        <taxon>Craniata</taxon>
        <taxon>Vertebrata</taxon>
        <taxon>Euteleostomi</taxon>
        <taxon>Actinopterygii</taxon>
        <taxon>Neopterygii</taxon>
        <taxon>Teleostei</taxon>
        <taxon>Neoteleostei</taxon>
        <taxon>Acanthomorphata</taxon>
        <taxon>Ovalentaria</taxon>
        <taxon>Atherinomorphae</taxon>
        <taxon>Beloniformes</taxon>
        <taxon>Adrianichthyidae</taxon>
        <taxon>Oryziinae</taxon>
        <taxon>Oryzias</taxon>
    </lineage>
</organism>
<reference evidence="3" key="3">
    <citation type="submission" date="2025-08" db="UniProtKB">
        <authorList>
            <consortium name="Ensembl"/>
        </authorList>
    </citation>
    <scope>IDENTIFICATION</scope>
    <source>
        <strain evidence="3">HNI</strain>
    </source>
</reference>
<evidence type="ECO:0000313" key="3">
    <source>
        <dbReference type="Ensembl" id="ENSORLP00020032228.1"/>
    </source>
</evidence>
<dbReference type="Proteomes" id="UP000265180">
    <property type="component" value="Chromosome 9"/>
</dbReference>
<evidence type="ECO:0000313" key="4">
    <source>
        <dbReference type="Proteomes" id="UP000265180"/>
    </source>
</evidence>